<dbReference type="STRING" id="1391627.SAMN05216464_101289"/>
<keyword evidence="7" id="KW-1185">Reference proteome</keyword>
<dbReference type="InterPro" id="IPR036909">
    <property type="entry name" value="Cyt_c-like_dom_sf"/>
</dbReference>
<dbReference type="InterPro" id="IPR009056">
    <property type="entry name" value="Cyt_c-like_dom"/>
</dbReference>
<dbReference type="PROSITE" id="PS51007">
    <property type="entry name" value="CYTC"/>
    <property type="match status" value="1"/>
</dbReference>
<evidence type="ECO:0000256" key="2">
    <source>
        <dbReference type="ARBA" id="ARBA00022723"/>
    </source>
</evidence>
<gene>
    <name evidence="6" type="ORF">SAMN05216464_101289</name>
</gene>
<keyword evidence="2 4" id="KW-0479">Metal-binding</keyword>
<evidence type="ECO:0000313" key="7">
    <source>
        <dbReference type="Proteomes" id="UP000199072"/>
    </source>
</evidence>
<sequence>MKFKIIGFITLVLIVFAISCQNDGQVEFNRYYSGGSQIYQSHCQNCHGAKGEGLQALIPPLTDSIYLNSNKTALACYVKNGLKGKITIHNKVFDEEMPSSDLSPIEIAKVLTYVTNSFGNKMGTINLEQVTADLGKCK</sequence>
<dbReference type="Gene3D" id="1.10.760.10">
    <property type="entry name" value="Cytochrome c-like domain"/>
    <property type="match status" value="1"/>
</dbReference>
<keyword evidence="1 4" id="KW-0349">Heme</keyword>
<dbReference type="InterPro" id="IPR051459">
    <property type="entry name" value="Cytochrome_c-type_DH"/>
</dbReference>
<dbReference type="GO" id="GO:0046872">
    <property type="term" value="F:metal ion binding"/>
    <property type="evidence" value="ECO:0007669"/>
    <property type="project" value="UniProtKB-KW"/>
</dbReference>
<evidence type="ECO:0000256" key="1">
    <source>
        <dbReference type="ARBA" id="ARBA00022617"/>
    </source>
</evidence>
<dbReference type="OrthoDB" id="9811395at2"/>
<dbReference type="SUPFAM" id="SSF46626">
    <property type="entry name" value="Cytochrome c"/>
    <property type="match status" value="1"/>
</dbReference>
<name>A0A1G6TGJ7_9SPHI</name>
<feature type="domain" description="Cytochrome c" evidence="5">
    <location>
        <begin position="30"/>
        <end position="118"/>
    </location>
</feature>
<accession>A0A1G6TGJ7</accession>
<evidence type="ECO:0000256" key="4">
    <source>
        <dbReference type="PROSITE-ProRule" id="PRU00433"/>
    </source>
</evidence>
<organism evidence="6 7">
    <name type="scientific">Mucilaginibacter pineti</name>
    <dbReference type="NCBI Taxonomy" id="1391627"/>
    <lineage>
        <taxon>Bacteria</taxon>
        <taxon>Pseudomonadati</taxon>
        <taxon>Bacteroidota</taxon>
        <taxon>Sphingobacteriia</taxon>
        <taxon>Sphingobacteriales</taxon>
        <taxon>Sphingobacteriaceae</taxon>
        <taxon>Mucilaginibacter</taxon>
    </lineage>
</organism>
<protein>
    <submittedName>
        <fullName evidence="6">Cytochrome C oxidase, cbb3-type, subunit III</fullName>
    </submittedName>
</protein>
<evidence type="ECO:0000313" key="6">
    <source>
        <dbReference type="EMBL" id="SDD28139.1"/>
    </source>
</evidence>
<dbReference type="Pfam" id="PF00034">
    <property type="entry name" value="Cytochrom_C"/>
    <property type="match status" value="1"/>
</dbReference>
<dbReference type="GO" id="GO:0020037">
    <property type="term" value="F:heme binding"/>
    <property type="evidence" value="ECO:0007669"/>
    <property type="project" value="InterPro"/>
</dbReference>
<proteinExistence type="predicted"/>
<dbReference type="Proteomes" id="UP000199072">
    <property type="component" value="Unassembled WGS sequence"/>
</dbReference>
<reference evidence="6 7" key="1">
    <citation type="submission" date="2016-10" db="EMBL/GenBank/DDBJ databases">
        <authorList>
            <person name="de Groot N.N."/>
        </authorList>
    </citation>
    <scope>NUCLEOTIDE SEQUENCE [LARGE SCALE GENOMIC DNA]</scope>
    <source>
        <strain evidence="6 7">47C3B</strain>
    </source>
</reference>
<evidence type="ECO:0000256" key="3">
    <source>
        <dbReference type="ARBA" id="ARBA00023004"/>
    </source>
</evidence>
<dbReference type="PROSITE" id="PS51257">
    <property type="entry name" value="PROKAR_LIPOPROTEIN"/>
    <property type="match status" value="1"/>
</dbReference>
<dbReference type="RefSeq" id="WP_091143039.1">
    <property type="nucleotide sequence ID" value="NZ_FNAI01000001.1"/>
</dbReference>
<dbReference type="PANTHER" id="PTHR35008">
    <property type="entry name" value="BLL4482 PROTEIN-RELATED"/>
    <property type="match status" value="1"/>
</dbReference>
<dbReference type="GO" id="GO:0009055">
    <property type="term" value="F:electron transfer activity"/>
    <property type="evidence" value="ECO:0007669"/>
    <property type="project" value="InterPro"/>
</dbReference>
<dbReference type="EMBL" id="FNAI01000001">
    <property type="protein sequence ID" value="SDD28139.1"/>
    <property type="molecule type" value="Genomic_DNA"/>
</dbReference>
<keyword evidence="3 4" id="KW-0408">Iron</keyword>
<dbReference type="PANTHER" id="PTHR35008:SF4">
    <property type="entry name" value="BLL4482 PROTEIN"/>
    <property type="match status" value="1"/>
</dbReference>
<dbReference type="AlphaFoldDB" id="A0A1G6TGJ7"/>
<evidence type="ECO:0000259" key="5">
    <source>
        <dbReference type="PROSITE" id="PS51007"/>
    </source>
</evidence>